<proteinExistence type="predicted"/>
<gene>
    <name evidence="5" type="ORF">ET495_00260</name>
</gene>
<accession>A0A4P6EVC3</accession>
<dbReference type="EMBL" id="CP035495">
    <property type="protein sequence ID" value="QAY61988.1"/>
    <property type="molecule type" value="Genomic_DNA"/>
</dbReference>
<feature type="domain" description="Septum formation-related" evidence="4">
    <location>
        <begin position="119"/>
        <end position="212"/>
    </location>
</feature>
<evidence type="ECO:0000259" key="4">
    <source>
        <dbReference type="Pfam" id="PF13845"/>
    </source>
</evidence>
<keyword evidence="2" id="KW-0812">Transmembrane</keyword>
<dbReference type="RefSeq" id="WP_129201686.1">
    <property type="nucleotide sequence ID" value="NZ_CP035495.1"/>
</dbReference>
<keyword evidence="6" id="KW-1185">Reference proteome</keyword>
<feature type="transmembrane region" description="Helical" evidence="2">
    <location>
        <begin position="44"/>
        <end position="68"/>
    </location>
</feature>
<name>A0A4P6EVC3_9MICO</name>
<evidence type="ECO:0000313" key="5">
    <source>
        <dbReference type="EMBL" id="QAY61988.1"/>
    </source>
</evidence>
<evidence type="ECO:0000259" key="3">
    <source>
        <dbReference type="Pfam" id="PF13828"/>
    </source>
</evidence>
<evidence type="ECO:0000313" key="6">
    <source>
        <dbReference type="Proteomes" id="UP000291758"/>
    </source>
</evidence>
<keyword evidence="2" id="KW-0472">Membrane</keyword>
<evidence type="ECO:0000256" key="2">
    <source>
        <dbReference type="SAM" id="Phobius"/>
    </source>
</evidence>
<reference evidence="5 6" key="1">
    <citation type="submission" date="2019-01" db="EMBL/GenBank/DDBJ databases">
        <title>Genome sequencing of strain 2JSPR-7.</title>
        <authorList>
            <person name="Heo J."/>
            <person name="Kim S.-J."/>
            <person name="Kim J.-S."/>
            <person name="Hong S.-B."/>
            <person name="Kwon S.-W."/>
        </authorList>
    </citation>
    <scope>NUCLEOTIDE SEQUENCE [LARGE SCALE GENOMIC DNA]</scope>
    <source>
        <strain evidence="5 6">2JSPR-7</strain>
    </source>
</reference>
<feature type="transmembrane region" description="Helical" evidence="2">
    <location>
        <begin position="80"/>
        <end position="104"/>
    </location>
</feature>
<feature type="region of interest" description="Disordered" evidence="1">
    <location>
        <begin position="1"/>
        <end position="38"/>
    </location>
</feature>
<dbReference type="OrthoDB" id="3628931at2"/>
<dbReference type="Pfam" id="PF13828">
    <property type="entry name" value="DUF4190"/>
    <property type="match status" value="1"/>
</dbReference>
<dbReference type="InterPro" id="IPR026004">
    <property type="entry name" value="Septum_form"/>
</dbReference>
<dbReference type="AlphaFoldDB" id="A0A4P6EVC3"/>
<dbReference type="InterPro" id="IPR025241">
    <property type="entry name" value="DUF4190"/>
</dbReference>
<feature type="domain" description="DUF4190" evidence="3">
    <location>
        <begin position="45"/>
        <end position="98"/>
    </location>
</feature>
<dbReference type="Pfam" id="PF13845">
    <property type="entry name" value="Septum_form"/>
    <property type="match status" value="1"/>
</dbReference>
<dbReference type="Proteomes" id="UP000291758">
    <property type="component" value="Chromosome"/>
</dbReference>
<organism evidence="5 6">
    <name type="scientific">Xylanimonas allomyrinae</name>
    <dbReference type="NCBI Taxonomy" id="2509459"/>
    <lineage>
        <taxon>Bacteria</taxon>
        <taxon>Bacillati</taxon>
        <taxon>Actinomycetota</taxon>
        <taxon>Actinomycetes</taxon>
        <taxon>Micrococcales</taxon>
        <taxon>Promicromonosporaceae</taxon>
        <taxon>Xylanimonas</taxon>
    </lineage>
</organism>
<protein>
    <submittedName>
        <fullName evidence="5">DUF4190 domain-containing protein</fullName>
    </submittedName>
</protein>
<keyword evidence="2" id="KW-1133">Transmembrane helix</keyword>
<dbReference type="KEGG" id="xyl:ET495_00260"/>
<sequence length="228" mass="23226">MTTPGINPSGPAPQPAPAQESTPEPTPEPGTVGRPAPAQGTDRFAVAALVLGLAGASVLAIIFGFVGLSRVKKSGRKGRGMTIAGIVLGFVWLVIALALVGLAVARHQDNLDRIAAEPDTVGQCFDIADGASLEKAAIVPCDGPHRWEVFAITTFPAGDFPGTATLSAQADTFCASAISAYVTDGTDLQTVGITFSTPNETAWALGSRNALCLAGNYDGTPATGSYTD</sequence>
<evidence type="ECO:0000256" key="1">
    <source>
        <dbReference type="SAM" id="MobiDB-lite"/>
    </source>
</evidence>